<dbReference type="InterPro" id="IPR050390">
    <property type="entry name" value="C5-Methyltransferase"/>
</dbReference>
<proteinExistence type="inferred from homology"/>
<keyword evidence="4 5" id="KW-0949">S-adenosyl-L-methionine</keyword>
<dbReference type="InterPro" id="IPR001525">
    <property type="entry name" value="C5_MeTfrase"/>
</dbReference>
<dbReference type="AlphaFoldDB" id="A0A6A5RLV7"/>
<dbReference type="GeneID" id="54355649"/>
<evidence type="ECO:0000256" key="2">
    <source>
        <dbReference type="ARBA" id="ARBA00022603"/>
    </source>
</evidence>
<feature type="region of interest" description="Disordered" evidence="6">
    <location>
        <begin position="1"/>
        <end position="57"/>
    </location>
</feature>
<evidence type="ECO:0000256" key="3">
    <source>
        <dbReference type="ARBA" id="ARBA00022679"/>
    </source>
</evidence>
<evidence type="ECO:0000313" key="7">
    <source>
        <dbReference type="EMBL" id="KAF1929411.1"/>
    </source>
</evidence>
<evidence type="ECO:0000256" key="1">
    <source>
        <dbReference type="ARBA" id="ARBA00011975"/>
    </source>
</evidence>
<dbReference type="PROSITE" id="PS51679">
    <property type="entry name" value="SAM_MT_C5"/>
    <property type="match status" value="1"/>
</dbReference>
<sequence>MSASNPFYVLDYDSDSDEPTVASIESGPALGPSSQYYSASHSYRRDTKPRSSGSVLSPDVELETYRLRPGLVIEPGDTVELIDHSEQDAAGNHSGDFLQVKQIIKDLSTDEVRLRGLPLRRTKYVGQVFDWRLNELAMVLQVSADDDRNPLVAGLKDVVVDEVFGKRECVFTHKCYPLQSWQIQPGWNRYSTSKAQAIRNVFYNGPLCCRVVYIRFMNRNGKDASGVVRHLYGVEVGNTDAAPSPTRPGLSQEHSLIIEDDEDEDAVIVSEVLQSERKRRARADSVEVIESPPKRRSPLPIKGVRYTFGDVFCGVGGASQGAVQAGLHVCWGLDNDEDAITAYHLNHGGALPFCENAHKFSPRGFCAKDLHVDILHLSPPCCYWSPAHTHEGPNDQANYEAIYTVGPILRAIKPRVATLEQTFGLMTHEQHQKNFKMLLNDIGQAGYDLRYKIQDMSKLGLVQRRKRLLIIAARRGTPLPPFPEETHGEPGSGLKPFTFIKDALRVMERLGPRASDDPYHQPKPMASAKTPYDPRSFLKGCITTGGGDNYHFSGKRRYTPREMALFQSFPYEYQFSGRPSQAMKQVGNAFPPGIAEAMYRTIRMTLEAYDDGLIGAEDDLTDLEGIFAQLRLASTRPSVPPTPHTFFDGSSDARASVGITTAKNEKTHDADSDDDEVVFLGSTRRN</sequence>
<feature type="region of interest" description="Disordered" evidence="6">
    <location>
        <begin position="664"/>
        <end position="686"/>
    </location>
</feature>
<dbReference type="GO" id="GO:0003886">
    <property type="term" value="F:DNA (cytosine-5-)-methyltransferase activity"/>
    <property type="evidence" value="ECO:0007669"/>
    <property type="project" value="UniProtKB-EC"/>
</dbReference>
<reference evidence="7" key="1">
    <citation type="journal article" date="2020" name="Stud. Mycol.">
        <title>101 Dothideomycetes genomes: a test case for predicting lifestyles and emergence of pathogens.</title>
        <authorList>
            <person name="Haridas S."/>
            <person name="Albert R."/>
            <person name="Binder M."/>
            <person name="Bloem J."/>
            <person name="Labutti K."/>
            <person name="Salamov A."/>
            <person name="Andreopoulos B."/>
            <person name="Baker S."/>
            <person name="Barry K."/>
            <person name="Bills G."/>
            <person name="Bluhm B."/>
            <person name="Cannon C."/>
            <person name="Castanera R."/>
            <person name="Culley D."/>
            <person name="Daum C."/>
            <person name="Ezra D."/>
            <person name="Gonzalez J."/>
            <person name="Henrissat B."/>
            <person name="Kuo A."/>
            <person name="Liang C."/>
            <person name="Lipzen A."/>
            <person name="Lutzoni F."/>
            <person name="Magnuson J."/>
            <person name="Mondo S."/>
            <person name="Nolan M."/>
            <person name="Ohm R."/>
            <person name="Pangilinan J."/>
            <person name="Park H.-J."/>
            <person name="Ramirez L."/>
            <person name="Alfaro M."/>
            <person name="Sun H."/>
            <person name="Tritt A."/>
            <person name="Yoshinaga Y."/>
            <person name="Zwiers L.-H."/>
            <person name="Turgeon B."/>
            <person name="Goodwin S."/>
            <person name="Spatafora J."/>
            <person name="Crous P."/>
            <person name="Grigoriev I."/>
        </authorList>
    </citation>
    <scope>NUCLEOTIDE SEQUENCE</scope>
    <source>
        <strain evidence="7">CBS 183.55</strain>
    </source>
</reference>
<keyword evidence="2 5" id="KW-0489">Methyltransferase</keyword>
<protein>
    <recommendedName>
        <fullName evidence="1">DNA (cytosine-5-)-methyltransferase</fullName>
        <ecNumber evidence="1">2.1.1.37</ecNumber>
    </recommendedName>
</protein>
<feature type="compositionally biased region" description="Polar residues" evidence="6">
    <location>
        <begin position="32"/>
        <end position="41"/>
    </location>
</feature>
<dbReference type="SUPFAM" id="SSF53335">
    <property type="entry name" value="S-adenosyl-L-methionine-dependent methyltransferases"/>
    <property type="match status" value="1"/>
</dbReference>
<dbReference type="GO" id="GO:0005634">
    <property type="term" value="C:nucleus"/>
    <property type="evidence" value="ECO:0007669"/>
    <property type="project" value="TreeGrafter"/>
</dbReference>
<evidence type="ECO:0000313" key="8">
    <source>
        <dbReference type="Proteomes" id="UP000800082"/>
    </source>
</evidence>
<name>A0A6A5RLV7_9PLEO</name>
<dbReference type="PANTHER" id="PTHR10629">
    <property type="entry name" value="CYTOSINE-SPECIFIC METHYLTRANSFERASE"/>
    <property type="match status" value="1"/>
</dbReference>
<dbReference type="GO" id="GO:0032259">
    <property type="term" value="P:methylation"/>
    <property type="evidence" value="ECO:0007669"/>
    <property type="project" value="UniProtKB-KW"/>
</dbReference>
<gene>
    <name evidence="7" type="ORF">M421DRAFT_91866</name>
</gene>
<dbReference type="OrthoDB" id="414133at2759"/>
<dbReference type="Proteomes" id="UP000800082">
    <property type="component" value="Unassembled WGS sequence"/>
</dbReference>
<dbReference type="GO" id="GO:0003677">
    <property type="term" value="F:DNA binding"/>
    <property type="evidence" value="ECO:0007669"/>
    <property type="project" value="TreeGrafter"/>
</dbReference>
<dbReference type="InterPro" id="IPR029063">
    <property type="entry name" value="SAM-dependent_MTases_sf"/>
</dbReference>
<evidence type="ECO:0000256" key="4">
    <source>
        <dbReference type="ARBA" id="ARBA00022691"/>
    </source>
</evidence>
<keyword evidence="8" id="KW-1185">Reference proteome</keyword>
<dbReference type="Gene3D" id="3.40.50.150">
    <property type="entry name" value="Vaccinia Virus protein VP39"/>
    <property type="match status" value="1"/>
</dbReference>
<dbReference type="EMBL" id="ML978966">
    <property type="protein sequence ID" value="KAF1929411.1"/>
    <property type="molecule type" value="Genomic_DNA"/>
</dbReference>
<dbReference type="Gene3D" id="3.90.120.10">
    <property type="entry name" value="DNA Methylase, subunit A, domain 2"/>
    <property type="match status" value="1"/>
</dbReference>
<dbReference type="EC" id="2.1.1.37" evidence="1"/>
<comment type="similarity">
    <text evidence="5">Belongs to the class I-like SAM-binding methyltransferase superfamily. C5-methyltransferase family.</text>
</comment>
<dbReference type="GO" id="GO:0044027">
    <property type="term" value="P:negative regulation of gene expression via chromosomal CpG island methylation"/>
    <property type="evidence" value="ECO:0007669"/>
    <property type="project" value="TreeGrafter"/>
</dbReference>
<feature type="active site" evidence="5">
    <location>
        <position position="381"/>
    </location>
</feature>
<organism evidence="7 8">
    <name type="scientific">Didymella exigua CBS 183.55</name>
    <dbReference type="NCBI Taxonomy" id="1150837"/>
    <lineage>
        <taxon>Eukaryota</taxon>
        <taxon>Fungi</taxon>
        <taxon>Dikarya</taxon>
        <taxon>Ascomycota</taxon>
        <taxon>Pezizomycotina</taxon>
        <taxon>Dothideomycetes</taxon>
        <taxon>Pleosporomycetidae</taxon>
        <taxon>Pleosporales</taxon>
        <taxon>Pleosporineae</taxon>
        <taxon>Didymellaceae</taxon>
        <taxon>Didymella</taxon>
    </lineage>
</organism>
<evidence type="ECO:0000256" key="6">
    <source>
        <dbReference type="SAM" id="MobiDB-lite"/>
    </source>
</evidence>
<dbReference type="RefSeq" id="XP_033449659.1">
    <property type="nucleotide sequence ID" value="XM_033597982.1"/>
</dbReference>
<dbReference type="PRINTS" id="PR00105">
    <property type="entry name" value="C5METTRFRASE"/>
</dbReference>
<dbReference type="Pfam" id="PF00145">
    <property type="entry name" value="DNA_methylase"/>
    <property type="match status" value="2"/>
</dbReference>
<evidence type="ECO:0000256" key="5">
    <source>
        <dbReference type="PROSITE-ProRule" id="PRU01016"/>
    </source>
</evidence>
<keyword evidence="3 5" id="KW-0808">Transferase</keyword>
<dbReference type="PANTHER" id="PTHR10629:SF52">
    <property type="entry name" value="DNA (CYTOSINE-5)-METHYLTRANSFERASE 1"/>
    <property type="match status" value="1"/>
</dbReference>
<accession>A0A6A5RLV7</accession>